<proteinExistence type="predicted"/>
<comment type="caution">
    <text evidence="2">The sequence shown here is derived from an EMBL/GenBank/DDBJ whole genome shotgun (WGS) entry which is preliminary data.</text>
</comment>
<feature type="coiled-coil region" evidence="1">
    <location>
        <begin position="28"/>
        <end position="55"/>
    </location>
</feature>
<dbReference type="OrthoDB" id="7282022at2"/>
<sequence length="124" mass="13316">MPDANQPTGVLAALPALEEAAEALAHKAARLRVALAERERRVAALEQQLAQTEARLLLEMMHSEGLAAQATELAAIGTEAANIPTGTHYADGTPKTRLTLVYERAFDAKGRELGVEQPETFRAD</sequence>
<evidence type="ECO:0000313" key="3">
    <source>
        <dbReference type="Proteomes" id="UP000223527"/>
    </source>
</evidence>
<evidence type="ECO:0000313" key="2">
    <source>
        <dbReference type="EMBL" id="PHK94716.1"/>
    </source>
</evidence>
<keyword evidence="3" id="KW-1185">Reference proteome</keyword>
<dbReference type="RefSeq" id="WP_099095849.1">
    <property type="nucleotide sequence ID" value="NZ_PDNU01000021.1"/>
</dbReference>
<reference evidence="2 3" key="1">
    <citation type="submission" date="2017-10" db="EMBL/GenBank/DDBJ databases">
        <authorList>
            <person name="Banno H."/>
            <person name="Chua N.-H."/>
        </authorList>
    </citation>
    <scope>NUCLEOTIDE SEQUENCE [LARGE SCALE GENOMIC DNA]</scope>
    <source>
        <strain evidence="2 3">YW11</strain>
    </source>
</reference>
<keyword evidence="1" id="KW-0175">Coiled coil</keyword>
<organism evidence="2 3">
    <name type="scientific">Teichococcus rhizosphaerae</name>
    <dbReference type="NCBI Taxonomy" id="1335062"/>
    <lineage>
        <taxon>Bacteria</taxon>
        <taxon>Pseudomonadati</taxon>
        <taxon>Pseudomonadota</taxon>
        <taxon>Alphaproteobacteria</taxon>
        <taxon>Acetobacterales</taxon>
        <taxon>Roseomonadaceae</taxon>
        <taxon>Roseomonas</taxon>
    </lineage>
</organism>
<protein>
    <submittedName>
        <fullName evidence="2">Uncharacterized protein</fullName>
    </submittedName>
</protein>
<name>A0A2C7ACA1_9PROT</name>
<evidence type="ECO:0000256" key="1">
    <source>
        <dbReference type="SAM" id="Coils"/>
    </source>
</evidence>
<gene>
    <name evidence="2" type="ORF">CR162_12395</name>
</gene>
<dbReference type="AlphaFoldDB" id="A0A2C7ACA1"/>
<accession>A0A2C7ACA1</accession>
<dbReference type="Proteomes" id="UP000223527">
    <property type="component" value="Unassembled WGS sequence"/>
</dbReference>
<dbReference type="EMBL" id="PDNU01000021">
    <property type="protein sequence ID" value="PHK94716.1"/>
    <property type="molecule type" value="Genomic_DNA"/>
</dbReference>